<feature type="transmembrane region" description="Helical" evidence="2">
    <location>
        <begin position="311"/>
        <end position="334"/>
    </location>
</feature>
<evidence type="ECO:0000313" key="5">
    <source>
        <dbReference type="Proteomes" id="UP001549106"/>
    </source>
</evidence>
<gene>
    <name evidence="4" type="ORF">ABID24_000365</name>
</gene>
<keyword evidence="2" id="KW-0812">Transmembrane</keyword>
<sequence>MKSKICSSEYVRTVSRGKSWIPAFLSLGFFLAFPVALLLVVGNWKAARYTPDQLHLLYEGLWKEKLVFTGGAITIVAAIMNSINGFSYVYSRKKVDFYHSLPVKRSRMFWNRVYTGLLYYLVPYMIMEFFAVCIGAAKGFFSLKLMELAARLLLVHLLLYFLFYFSIVLVFCVTGNFLMGVLCLAGMQLYGPALGILMSFCAYGFFDTFSSNYPYGIFKALEDYASPITLTAAFWQKYEAGQGAALAAVLFVLTLIFTAVSYFAYIHRPSEAAGKPMVYGKLAAVIKFMVVVPCGMGTGFVFYLIPTSHARNIWCVFGMILGTVLAHGMIEALYQMDFHAFFSKKVQLLAAAVLVTVCALIYQKDLLNFDAYIPRQEDIKALNLDMMTLSGDMTDYVKEQEDGTFSIEDSTSWEKRENAFSGKDGIGEETYEILQKIVENQENRKFRYGGEQTEEGTFRRLQLGYQLRSGREVKRSYVINTEECGELLYNLYKEENLKNKTEQFLASDTAYLDNISFISGNGRGYDIFQDHPEKQKKLIEAVKTDIQEAAPEDLLALPFAELHISYILPVTEDIHSLVPGEEKPEKRAYGEINLFPSYKNTIAVLKETGYPLSFEETEIKKAKILYYNESGEEETAAEYTEKEQLEALVQAAAPSFGTFAWIEYEPDVAAIFQTEQGEECYAEFLRGRIPEFIRQESGSTDNREGELTETGNPERTEVTGGVDGPAEISVEKEKREGADE</sequence>
<feature type="compositionally biased region" description="Basic and acidic residues" evidence="1">
    <location>
        <begin position="701"/>
        <end position="717"/>
    </location>
</feature>
<feature type="transmembrane region" description="Helical" evidence="2">
    <location>
        <begin position="189"/>
        <end position="206"/>
    </location>
</feature>
<organism evidence="4 5">
    <name type="scientific">Blautia caecimuris</name>
    <dbReference type="NCBI Taxonomy" id="1796615"/>
    <lineage>
        <taxon>Bacteria</taxon>
        <taxon>Bacillati</taxon>
        <taxon>Bacillota</taxon>
        <taxon>Clostridia</taxon>
        <taxon>Lachnospirales</taxon>
        <taxon>Lachnospiraceae</taxon>
        <taxon>Blautia</taxon>
    </lineage>
</organism>
<feature type="domain" description="DUF6449" evidence="3">
    <location>
        <begin position="465"/>
        <end position="585"/>
    </location>
</feature>
<feature type="transmembrane region" description="Helical" evidence="2">
    <location>
        <begin position="244"/>
        <end position="266"/>
    </location>
</feature>
<feature type="transmembrane region" description="Helical" evidence="2">
    <location>
        <begin position="157"/>
        <end position="182"/>
    </location>
</feature>
<dbReference type="InterPro" id="IPR045611">
    <property type="entry name" value="DUF6449"/>
</dbReference>
<reference evidence="4 5" key="1">
    <citation type="submission" date="2024-06" db="EMBL/GenBank/DDBJ databases">
        <title>Genomic Encyclopedia of Type Strains, Phase IV (KMG-IV): sequencing the most valuable type-strain genomes for metagenomic binning, comparative biology and taxonomic classification.</title>
        <authorList>
            <person name="Goeker M."/>
        </authorList>
    </citation>
    <scope>NUCLEOTIDE SEQUENCE [LARGE SCALE GENOMIC DNA]</scope>
    <source>
        <strain evidence="4 5">DSM 29492</strain>
    </source>
</reference>
<comment type="caution">
    <text evidence="4">The sequence shown here is derived from an EMBL/GenBank/DDBJ whole genome shotgun (WGS) entry which is preliminary data.</text>
</comment>
<feature type="transmembrane region" description="Helical" evidence="2">
    <location>
        <begin position="66"/>
        <end position="90"/>
    </location>
</feature>
<evidence type="ECO:0000259" key="3">
    <source>
        <dbReference type="Pfam" id="PF20047"/>
    </source>
</evidence>
<feature type="transmembrane region" description="Helical" evidence="2">
    <location>
        <begin position="278"/>
        <end position="305"/>
    </location>
</feature>
<proteinExistence type="predicted"/>
<feature type="transmembrane region" description="Helical" evidence="2">
    <location>
        <begin position="346"/>
        <end position="362"/>
    </location>
</feature>
<feature type="region of interest" description="Disordered" evidence="1">
    <location>
        <begin position="693"/>
        <end position="740"/>
    </location>
</feature>
<keyword evidence="2" id="KW-1133">Transmembrane helix</keyword>
<protein>
    <submittedName>
        <fullName evidence="4">ABC-2 type transport system permease protein</fullName>
    </submittedName>
</protein>
<dbReference type="EMBL" id="JBEPMJ010000002">
    <property type="protein sequence ID" value="MET3749142.1"/>
    <property type="molecule type" value="Genomic_DNA"/>
</dbReference>
<evidence type="ECO:0000256" key="2">
    <source>
        <dbReference type="SAM" id="Phobius"/>
    </source>
</evidence>
<feature type="transmembrane region" description="Helical" evidence="2">
    <location>
        <begin position="20"/>
        <end position="46"/>
    </location>
</feature>
<name>A0ABV2M163_9FIRM</name>
<keyword evidence="2" id="KW-0472">Membrane</keyword>
<keyword evidence="5" id="KW-1185">Reference proteome</keyword>
<evidence type="ECO:0000313" key="4">
    <source>
        <dbReference type="EMBL" id="MET3749142.1"/>
    </source>
</evidence>
<feature type="compositionally biased region" description="Basic and acidic residues" evidence="1">
    <location>
        <begin position="729"/>
        <end position="740"/>
    </location>
</feature>
<evidence type="ECO:0000256" key="1">
    <source>
        <dbReference type="SAM" id="MobiDB-lite"/>
    </source>
</evidence>
<accession>A0ABV2M163</accession>
<dbReference type="RefSeq" id="WP_257463874.1">
    <property type="nucleotide sequence ID" value="NZ_JANJZT010000002.1"/>
</dbReference>
<feature type="transmembrane region" description="Helical" evidence="2">
    <location>
        <begin position="117"/>
        <end position="137"/>
    </location>
</feature>
<dbReference type="Pfam" id="PF20047">
    <property type="entry name" value="DUF6449"/>
    <property type="match status" value="1"/>
</dbReference>
<dbReference type="Proteomes" id="UP001549106">
    <property type="component" value="Unassembled WGS sequence"/>
</dbReference>